<feature type="transmembrane region" description="Helical" evidence="3">
    <location>
        <begin position="139"/>
        <end position="156"/>
    </location>
</feature>
<sequence>MGLGVPLVTQDGRSLARGPLRRRTLIGSDQANPAGDGGANDGPARNPQNVAAQKRLQQTHAQVEEVVGIMRMNVEKVLERDQKLSELDDRAGAIEMLAQFMPYCEFHKFCYYSDALQQGASQFEQSAGKLKNKFWLQNMKMMIAMGAVGLIFLVIIF</sequence>
<keyword evidence="3" id="KW-0472">Membrane</keyword>
<feature type="region of interest" description="Disordered" evidence="2">
    <location>
        <begin position="18"/>
        <end position="47"/>
    </location>
</feature>
<keyword evidence="3" id="KW-0812">Transmembrane</keyword>
<feature type="domain" description="V-SNARE coiled-coil homology" evidence="4">
    <location>
        <begin position="55"/>
        <end position="137"/>
    </location>
</feature>
<dbReference type="Gene3D" id="1.20.5.110">
    <property type="match status" value="1"/>
</dbReference>
<dbReference type="SUPFAM" id="SSF58038">
    <property type="entry name" value="SNARE fusion complex"/>
    <property type="match status" value="1"/>
</dbReference>
<keyword evidence="3" id="KW-1133">Transmembrane helix</keyword>
<reference evidence="5" key="1">
    <citation type="submission" date="2020-11" db="EMBL/GenBank/DDBJ databases">
        <authorList>
            <person name="Tran Van P."/>
        </authorList>
    </citation>
    <scope>NUCLEOTIDE SEQUENCE</scope>
</reference>
<organism evidence="5">
    <name type="scientific">Notodromas monacha</name>
    <dbReference type="NCBI Taxonomy" id="399045"/>
    <lineage>
        <taxon>Eukaryota</taxon>
        <taxon>Metazoa</taxon>
        <taxon>Ecdysozoa</taxon>
        <taxon>Arthropoda</taxon>
        <taxon>Crustacea</taxon>
        <taxon>Oligostraca</taxon>
        <taxon>Ostracoda</taxon>
        <taxon>Podocopa</taxon>
        <taxon>Podocopida</taxon>
        <taxon>Cypridocopina</taxon>
        <taxon>Cypridoidea</taxon>
        <taxon>Cyprididae</taxon>
        <taxon>Notodromas</taxon>
    </lineage>
</organism>
<evidence type="ECO:0000256" key="2">
    <source>
        <dbReference type="SAM" id="MobiDB-lite"/>
    </source>
</evidence>
<dbReference type="OrthoDB" id="10042941at2759"/>
<evidence type="ECO:0000256" key="3">
    <source>
        <dbReference type="SAM" id="Phobius"/>
    </source>
</evidence>
<dbReference type="InterPro" id="IPR001388">
    <property type="entry name" value="Synaptobrevin-like"/>
</dbReference>
<dbReference type="Pfam" id="PF00957">
    <property type="entry name" value="Synaptobrevin"/>
    <property type="match status" value="2"/>
</dbReference>
<dbReference type="PANTHER" id="PTHR45701">
    <property type="entry name" value="SYNAPTOBREVIN FAMILY MEMBER"/>
    <property type="match status" value="1"/>
</dbReference>
<keyword evidence="1" id="KW-0175">Coiled coil</keyword>
<protein>
    <recommendedName>
        <fullName evidence="4">V-SNARE coiled-coil homology domain-containing protein</fullName>
    </recommendedName>
</protein>
<dbReference type="CDD" id="cd15870">
    <property type="entry name" value="R-SNARE_VAMP2"/>
    <property type="match status" value="1"/>
</dbReference>
<dbReference type="PROSITE" id="PS50892">
    <property type="entry name" value="V_SNARE"/>
    <property type="match status" value="1"/>
</dbReference>
<keyword evidence="6" id="KW-1185">Reference proteome</keyword>
<dbReference type="AlphaFoldDB" id="A0A7R9BYA3"/>
<accession>A0A7R9BYA3</accession>
<dbReference type="GO" id="GO:0016020">
    <property type="term" value="C:membrane"/>
    <property type="evidence" value="ECO:0007669"/>
    <property type="project" value="InterPro"/>
</dbReference>
<evidence type="ECO:0000313" key="5">
    <source>
        <dbReference type="EMBL" id="CAD7283820.1"/>
    </source>
</evidence>
<evidence type="ECO:0000259" key="4">
    <source>
        <dbReference type="PROSITE" id="PS50892"/>
    </source>
</evidence>
<proteinExistence type="predicted"/>
<dbReference type="InterPro" id="IPR016444">
    <property type="entry name" value="Synaptobrevin/VAMP"/>
</dbReference>
<evidence type="ECO:0000313" key="6">
    <source>
        <dbReference type="Proteomes" id="UP000678499"/>
    </source>
</evidence>
<name>A0A7R9BYA3_9CRUS</name>
<dbReference type="EMBL" id="OA888233">
    <property type="protein sequence ID" value="CAD7283820.1"/>
    <property type="molecule type" value="Genomic_DNA"/>
</dbReference>
<dbReference type="GO" id="GO:0016192">
    <property type="term" value="P:vesicle-mediated transport"/>
    <property type="evidence" value="ECO:0007669"/>
    <property type="project" value="InterPro"/>
</dbReference>
<dbReference type="InterPro" id="IPR042855">
    <property type="entry name" value="V_SNARE_CC"/>
</dbReference>
<dbReference type="EMBL" id="CAJPEX010006196">
    <property type="protein sequence ID" value="CAG0923972.1"/>
    <property type="molecule type" value="Genomic_DNA"/>
</dbReference>
<gene>
    <name evidence="5" type="ORF">NMOB1V02_LOCUS11430</name>
</gene>
<dbReference type="Proteomes" id="UP000678499">
    <property type="component" value="Unassembled WGS sequence"/>
</dbReference>
<evidence type="ECO:0000256" key="1">
    <source>
        <dbReference type="PROSITE-ProRule" id="PRU00290"/>
    </source>
</evidence>
<dbReference type="PRINTS" id="PR00219">
    <property type="entry name" value="SYNAPTOBREVN"/>
</dbReference>